<dbReference type="EMBL" id="PVTQ01000014">
    <property type="protein sequence ID" value="PRY85792.1"/>
    <property type="molecule type" value="Genomic_DNA"/>
</dbReference>
<reference evidence="5 6" key="1">
    <citation type="submission" date="2018-03" db="EMBL/GenBank/DDBJ databases">
        <title>Genomic Encyclopedia of Archaeal and Bacterial Type Strains, Phase II (KMG-II): from individual species to whole genera.</title>
        <authorList>
            <person name="Goeker M."/>
        </authorList>
    </citation>
    <scope>NUCLEOTIDE SEQUENCE [LARGE SCALE GENOMIC DNA]</scope>
    <source>
        <strain evidence="5 6">DSM 100212</strain>
    </source>
</reference>
<evidence type="ECO:0000313" key="6">
    <source>
        <dbReference type="Proteomes" id="UP000238392"/>
    </source>
</evidence>
<evidence type="ECO:0000256" key="2">
    <source>
        <dbReference type="ARBA" id="ARBA00006171"/>
    </source>
</evidence>
<evidence type="ECO:0000313" key="5">
    <source>
        <dbReference type="EMBL" id="PRY85792.1"/>
    </source>
</evidence>
<dbReference type="NCBIfam" id="TIGR01509">
    <property type="entry name" value="HAD-SF-IA-v3"/>
    <property type="match status" value="1"/>
</dbReference>
<dbReference type="PANTHER" id="PTHR46193:SF10">
    <property type="entry name" value="6-PHOSPHOGLUCONATE PHOSPHATASE"/>
    <property type="match status" value="1"/>
</dbReference>
<dbReference type="RefSeq" id="WP_245888582.1">
    <property type="nucleotide sequence ID" value="NZ_PVTQ01000014.1"/>
</dbReference>
<accession>A0A2T0WGJ3</accession>
<protein>
    <submittedName>
        <fullName evidence="5">HAD superfamily hydrolase (TIGR01509 family)</fullName>
    </submittedName>
</protein>
<dbReference type="InterPro" id="IPR041492">
    <property type="entry name" value="HAD_2"/>
</dbReference>
<comment type="cofactor">
    <cofactor evidence="1">
        <name>Mg(2+)</name>
        <dbReference type="ChEBI" id="CHEBI:18420"/>
    </cofactor>
</comment>
<dbReference type="Proteomes" id="UP000238392">
    <property type="component" value="Unassembled WGS sequence"/>
</dbReference>
<dbReference type="GO" id="GO:0046872">
    <property type="term" value="F:metal ion binding"/>
    <property type="evidence" value="ECO:0007669"/>
    <property type="project" value="UniProtKB-KW"/>
</dbReference>
<dbReference type="CDD" id="cd07526">
    <property type="entry name" value="HAD_BPGM_like"/>
    <property type="match status" value="1"/>
</dbReference>
<comment type="similarity">
    <text evidence="2">Belongs to the HAD-like hydrolase superfamily. CbbY/CbbZ/Gph/YieH family.</text>
</comment>
<keyword evidence="6" id="KW-1185">Reference proteome</keyword>
<keyword evidence="3" id="KW-0479">Metal-binding</keyword>
<dbReference type="SFLD" id="SFLDS00003">
    <property type="entry name" value="Haloacid_Dehalogenase"/>
    <property type="match status" value="1"/>
</dbReference>
<dbReference type="Gene3D" id="3.40.50.1000">
    <property type="entry name" value="HAD superfamily/HAD-like"/>
    <property type="match status" value="1"/>
</dbReference>
<name>A0A2T0WGJ3_9RHOB</name>
<keyword evidence="4" id="KW-0460">Magnesium</keyword>
<dbReference type="SFLD" id="SFLDG01129">
    <property type="entry name" value="C1.5:_HAD__Beta-PGM__Phosphata"/>
    <property type="match status" value="1"/>
</dbReference>
<dbReference type="Pfam" id="PF13419">
    <property type="entry name" value="HAD_2"/>
    <property type="match status" value="1"/>
</dbReference>
<dbReference type="InterPro" id="IPR036412">
    <property type="entry name" value="HAD-like_sf"/>
</dbReference>
<dbReference type="SUPFAM" id="SSF56784">
    <property type="entry name" value="HAD-like"/>
    <property type="match status" value="1"/>
</dbReference>
<evidence type="ECO:0000256" key="1">
    <source>
        <dbReference type="ARBA" id="ARBA00001946"/>
    </source>
</evidence>
<dbReference type="AlphaFoldDB" id="A0A2T0WGJ3"/>
<gene>
    <name evidence="5" type="ORF">CLV74_11414</name>
</gene>
<dbReference type="InterPro" id="IPR006439">
    <property type="entry name" value="HAD-SF_hydro_IA"/>
</dbReference>
<dbReference type="GO" id="GO:0016787">
    <property type="term" value="F:hydrolase activity"/>
    <property type="evidence" value="ECO:0007669"/>
    <property type="project" value="UniProtKB-KW"/>
</dbReference>
<dbReference type="InterPro" id="IPR051600">
    <property type="entry name" value="Beta-PGM-like"/>
</dbReference>
<dbReference type="PANTHER" id="PTHR46193">
    <property type="entry name" value="6-PHOSPHOGLUCONATE PHOSPHATASE"/>
    <property type="match status" value="1"/>
</dbReference>
<evidence type="ECO:0000256" key="4">
    <source>
        <dbReference type="ARBA" id="ARBA00022842"/>
    </source>
</evidence>
<dbReference type="InterPro" id="IPR023198">
    <property type="entry name" value="PGP-like_dom2"/>
</dbReference>
<dbReference type="SFLD" id="SFLDG01135">
    <property type="entry name" value="C1.5.6:_HAD__Beta-PGM__Phospha"/>
    <property type="match status" value="1"/>
</dbReference>
<sequence>MTQASGLPGLVIFDCDGVLVDSEPISLSVTLETLAQIGCPLTEQEGYERLLGRSIGTISKVLAQDYGIALTAAHLDQLRTRLFDRFRKELRPIDGIGAAVKGLGCPVCVASSSAPDRIAFSLTQTGLLDLFGPHIFSATMVQRGKPAPDLFLYAAKQMGVAPEDCVVVEDSPAGIKSAQAAGMRVIAFVGGGHAEPAGLLVQAKELNPDGIVANMCELDATLRTLC</sequence>
<comment type="caution">
    <text evidence="5">The sequence shown here is derived from an EMBL/GenBank/DDBJ whole genome shotgun (WGS) entry which is preliminary data.</text>
</comment>
<evidence type="ECO:0000256" key="3">
    <source>
        <dbReference type="ARBA" id="ARBA00022723"/>
    </source>
</evidence>
<organism evidence="5 6">
    <name type="scientific">Donghicola tyrosinivorans</name>
    <dbReference type="NCBI Taxonomy" id="1652492"/>
    <lineage>
        <taxon>Bacteria</taxon>
        <taxon>Pseudomonadati</taxon>
        <taxon>Pseudomonadota</taxon>
        <taxon>Alphaproteobacteria</taxon>
        <taxon>Rhodobacterales</taxon>
        <taxon>Roseobacteraceae</taxon>
        <taxon>Donghicola</taxon>
    </lineage>
</organism>
<keyword evidence="5" id="KW-0378">Hydrolase</keyword>
<dbReference type="Gene3D" id="1.10.150.240">
    <property type="entry name" value="Putative phosphatase, domain 2"/>
    <property type="match status" value="1"/>
</dbReference>
<dbReference type="InterPro" id="IPR023214">
    <property type="entry name" value="HAD_sf"/>
</dbReference>
<proteinExistence type="inferred from homology"/>